<organism evidence="1 2">
    <name type="scientific">Nocardioides szechwanensis</name>
    <dbReference type="NCBI Taxonomy" id="1005944"/>
    <lineage>
        <taxon>Bacteria</taxon>
        <taxon>Bacillati</taxon>
        <taxon>Actinomycetota</taxon>
        <taxon>Actinomycetes</taxon>
        <taxon>Propionibacteriales</taxon>
        <taxon>Nocardioidaceae</taxon>
        <taxon>Nocardioides</taxon>
    </lineage>
</organism>
<dbReference type="OrthoDB" id="9148135at2"/>
<accession>A0A1G9YVG2</accession>
<dbReference type="Pfam" id="PF06224">
    <property type="entry name" value="AlkZ-like"/>
    <property type="match status" value="1"/>
</dbReference>
<dbReference type="GO" id="GO:0003677">
    <property type="term" value="F:DNA binding"/>
    <property type="evidence" value="ECO:0007669"/>
    <property type="project" value="UniProtKB-KW"/>
</dbReference>
<gene>
    <name evidence="1" type="ORF">SAMN05192576_1485</name>
</gene>
<dbReference type="PANTHER" id="PTHR38479">
    <property type="entry name" value="LMO0824 PROTEIN"/>
    <property type="match status" value="1"/>
</dbReference>
<dbReference type="STRING" id="1005944.SAMN05192576_1485"/>
<evidence type="ECO:0000313" key="2">
    <source>
        <dbReference type="Proteomes" id="UP000199004"/>
    </source>
</evidence>
<evidence type="ECO:0000313" key="1">
    <source>
        <dbReference type="EMBL" id="SDN12356.1"/>
    </source>
</evidence>
<dbReference type="PANTHER" id="PTHR38479:SF2">
    <property type="entry name" value="WINGED HELIX DNA-BINDING DOMAIN-CONTAINING PROTEIN"/>
    <property type="match status" value="1"/>
</dbReference>
<dbReference type="EMBL" id="FNIC01000002">
    <property type="protein sequence ID" value="SDN12356.1"/>
    <property type="molecule type" value="Genomic_DNA"/>
</dbReference>
<dbReference type="AlphaFoldDB" id="A0A1G9YVG2"/>
<reference evidence="1 2" key="1">
    <citation type="submission" date="2016-10" db="EMBL/GenBank/DDBJ databases">
        <authorList>
            <person name="de Groot N.N."/>
        </authorList>
    </citation>
    <scope>NUCLEOTIDE SEQUENCE [LARGE SCALE GENOMIC DNA]</scope>
    <source>
        <strain evidence="1 2">CGMCC 1.11147</strain>
    </source>
</reference>
<proteinExistence type="predicted"/>
<keyword evidence="2" id="KW-1185">Reference proteome</keyword>
<keyword evidence="1" id="KW-0238">DNA-binding</keyword>
<dbReference type="InterPro" id="IPR009351">
    <property type="entry name" value="AlkZ-like"/>
</dbReference>
<dbReference type="RefSeq" id="WP_091023350.1">
    <property type="nucleotide sequence ID" value="NZ_BKAE01000007.1"/>
</dbReference>
<sequence length="367" mass="39695">MAVTWAQALSWRLGRHLLDPVGTGSVADVVGRLGPVPAWPDLAAELAIGARRTDGRLGDAARALAAGEVVKVFAFRGATHLVTPEQAGAYLAVRASSRMWELPSWQSYYELAPSDWPAFLDYVRRALDAGPLTHSELVAALGRSSRYRHLRPILEGGNDTLLKPLTWQGVVGLGPVRGGEATFLSLDDVPGWSGVPELDEAGPTVVAAYFAVHGPAAPDRVHDWFGKGLGAKRRDVDRWLARLDDRLETVTIEGDQALVLREDLADLTAARPSSSVRLLPGRDPWVMAPGTTDTRIVPPARREVVSRSANLVLSRGVVAGTWTLRGERLGVTWFDESGRVPRTALDEEAAALARLLDRPLDVTVERG</sequence>
<dbReference type="Proteomes" id="UP000199004">
    <property type="component" value="Unassembled WGS sequence"/>
</dbReference>
<protein>
    <submittedName>
        <fullName evidence="1">Winged helix DNA-binding domain-containing protein</fullName>
    </submittedName>
</protein>
<name>A0A1G9YVG2_9ACTN</name>